<feature type="region of interest" description="Disordered" evidence="1">
    <location>
        <begin position="72"/>
        <end position="165"/>
    </location>
</feature>
<evidence type="ECO:0000313" key="3">
    <source>
        <dbReference type="EMBL" id="HIX65628.1"/>
    </source>
</evidence>
<evidence type="ECO:0000313" key="4">
    <source>
        <dbReference type="Proteomes" id="UP000886800"/>
    </source>
</evidence>
<dbReference type="PROSITE" id="PS50126">
    <property type="entry name" value="S1"/>
    <property type="match status" value="1"/>
</dbReference>
<evidence type="ECO:0000259" key="2">
    <source>
        <dbReference type="PROSITE" id="PS50126"/>
    </source>
</evidence>
<reference evidence="3" key="1">
    <citation type="journal article" date="2021" name="PeerJ">
        <title>Extensive microbial diversity within the chicken gut microbiome revealed by metagenomics and culture.</title>
        <authorList>
            <person name="Gilroy R."/>
            <person name="Ravi A."/>
            <person name="Getino M."/>
            <person name="Pursley I."/>
            <person name="Horton D.L."/>
            <person name="Alikhan N.F."/>
            <person name="Baker D."/>
            <person name="Gharbi K."/>
            <person name="Hall N."/>
            <person name="Watson M."/>
            <person name="Adriaenssens E.M."/>
            <person name="Foster-Nyarko E."/>
            <person name="Jarju S."/>
            <person name="Secka A."/>
            <person name="Antonio M."/>
            <person name="Oren A."/>
            <person name="Chaudhuri R.R."/>
            <person name="La Ragione R."/>
            <person name="Hildebrand F."/>
            <person name="Pallen M.J."/>
        </authorList>
    </citation>
    <scope>NUCLEOTIDE SEQUENCE</scope>
    <source>
        <strain evidence="3">CHK188-5543</strain>
    </source>
</reference>
<sequence length="165" mass="18282">MQLEVGNIVEGKVTGITKFGAFIELPGGKTGMVHISEVAASYVKEISDYLSLNQMVKVKVIGITPEGKVSLSIKQVSPPPAGQGHSGQRPFRGPQQGERGGRPVQQRRPPREVSYGFDRRQPITSENMSFEDMMSKFKQTSEDKISDLKRYTDTKRGTARSRGQR</sequence>
<dbReference type="EMBL" id="DXES01000118">
    <property type="protein sequence ID" value="HIX65628.1"/>
    <property type="molecule type" value="Genomic_DNA"/>
</dbReference>
<protein>
    <submittedName>
        <fullName evidence="3">S1 RNA-binding domain-containing protein</fullName>
    </submittedName>
</protein>
<dbReference type="PANTHER" id="PTHR10724">
    <property type="entry name" value="30S RIBOSOMAL PROTEIN S1"/>
    <property type="match status" value="1"/>
</dbReference>
<name>A0A9D1WR77_9FIRM</name>
<proteinExistence type="predicted"/>
<reference evidence="3" key="2">
    <citation type="submission" date="2021-04" db="EMBL/GenBank/DDBJ databases">
        <authorList>
            <person name="Gilroy R."/>
        </authorList>
    </citation>
    <scope>NUCLEOTIDE SEQUENCE</scope>
    <source>
        <strain evidence="3">CHK188-5543</strain>
    </source>
</reference>
<organism evidence="3 4">
    <name type="scientific">Candidatus Anaerotruncus excrementipullorum</name>
    <dbReference type="NCBI Taxonomy" id="2838465"/>
    <lineage>
        <taxon>Bacteria</taxon>
        <taxon>Bacillati</taxon>
        <taxon>Bacillota</taxon>
        <taxon>Clostridia</taxon>
        <taxon>Eubacteriales</taxon>
        <taxon>Oscillospiraceae</taxon>
        <taxon>Anaerotruncus</taxon>
    </lineage>
</organism>
<dbReference type="InterPro" id="IPR012340">
    <property type="entry name" value="NA-bd_OB-fold"/>
</dbReference>
<dbReference type="InterPro" id="IPR003029">
    <property type="entry name" value="S1_domain"/>
</dbReference>
<dbReference type="GO" id="GO:0003729">
    <property type="term" value="F:mRNA binding"/>
    <property type="evidence" value="ECO:0007669"/>
    <property type="project" value="TreeGrafter"/>
</dbReference>
<feature type="compositionally biased region" description="Low complexity" evidence="1">
    <location>
        <begin position="87"/>
        <end position="107"/>
    </location>
</feature>
<dbReference type="InterPro" id="IPR050437">
    <property type="entry name" value="Ribos_protein_bS1-like"/>
</dbReference>
<dbReference type="CDD" id="cd05692">
    <property type="entry name" value="S1_RPS1_repeat_hs4"/>
    <property type="match status" value="1"/>
</dbReference>
<feature type="domain" description="S1 motif" evidence="2">
    <location>
        <begin position="6"/>
        <end position="74"/>
    </location>
</feature>
<dbReference type="SUPFAM" id="SSF50249">
    <property type="entry name" value="Nucleic acid-binding proteins"/>
    <property type="match status" value="1"/>
</dbReference>
<dbReference type="AlphaFoldDB" id="A0A9D1WR77"/>
<dbReference type="GO" id="GO:0006412">
    <property type="term" value="P:translation"/>
    <property type="evidence" value="ECO:0007669"/>
    <property type="project" value="TreeGrafter"/>
</dbReference>
<accession>A0A9D1WR77</accession>
<evidence type="ECO:0000256" key="1">
    <source>
        <dbReference type="SAM" id="MobiDB-lite"/>
    </source>
</evidence>
<feature type="compositionally biased region" description="Basic and acidic residues" evidence="1">
    <location>
        <begin position="133"/>
        <end position="156"/>
    </location>
</feature>
<dbReference type="Gene3D" id="2.40.50.140">
    <property type="entry name" value="Nucleic acid-binding proteins"/>
    <property type="match status" value="1"/>
</dbReference>
<gene>
    <name evidence="3" type="ORF">H9736_05200</name>
</gene>
<dbReference type="GO" id="GO:0003735">
    <property type="term" value="F:structural constituent of ribosome"/>
    <property type="evidence" value="ECO:0007669"/>
    <property type="project" value="TreeGrafter"/>
</dbReference>
<dbReference type="Pfam" id="PF00575">
    <property type="entry name" value="S1"/>
    <property type="match status" value="1"/>
</dbReference>
<dbReference type="Proteomes" id="UP000886800">
    <property type="component" value="Unassembled WGS sequence"/>
</dbReference>
<dbReference type="SMART" id="SM00316">
    <property type="entry name" value="S1"/>
    <property type="match status" value="1"/>
</dbReference>
<comment type="caution">
    <text evidence="3">The sequence shown here is derived from an EMBL/GenBank/DDBJ whole genome shotgun (WGS) entry which is preliminary data.</text>
</comment>